<accession>A0A0F8YM26</accession>
<dbReference type="EMBL" id="LAZR01052687">
    <property type="protein sequence ID" value="KKK82412.1"/>
    <property type="molecule type" value="Genomic_DNA"/>
</dbReference>
<comment type="caution">
    <text evidence="1">The sequence shown here is derived from an EMBL/GenBank/DDBJ whole genome shotgun (WGS) entry which is preliminary data.</text>
</comment>
<feature type="non-terminal residue" evidence="1">
    <location>
        <position position="1"/>
    </location>
</feature>
<organism evidence="1">
    <name type="scientific">marine sediment metagenome</name>
    <dbReference type="NCBI Taxonomy" id="412755"/>
    <lineage>
        <taxon>unclassified sequences</taxon>
        <taxon>metagenomes</taxon>
        <taxon>ecological metagenomes</taxon>
    </lineage>
</organism>
<dbReference type="AlphaFoldDB" id="A0A0F8YM26"/>
<name>A0A0F8YM26_9ZZZZ</name>
<reference evidence="1" key="1">
    <citation type="journal article" date="2015" name="Nature">
        <title>Complex archaea that bridge the gap between prokaryotes and eukaryotes.</title>
        <authorList>
            <person name="Spang A."/>
            <person name="Saw J.H."/>
            <person name="Jorgensen S.L."/>
            <person name="Zaremba-Niedzwiedzka K."/>
            <person name="Martijn J."/>
            <person name="Lind A.E."/>
            <person name="van Eijk R."/>
            <person name="Schleper C."/>
            <person name="Guy L."/>
            <person name="Ettema T.J."/>
        </authorList>
    </citation>
    <scope>NUCLEOTIDE SEQUENCE</scope>
</reference>
<gene>
    <name evidence="1" type="ORF">LCGC14_2803620</name>
</gene>
<proteinExistence type="predicted"/>
<sequence length="39" mass="4149">PSSGSTKSGKKTMSPEAQALVDKMVAKESDEELDQELPV</sequence>
<protein>
    <submittedName>
        <fullName evidence="1">Uncharacterized protein</fullName>
    </submittedName>
</protein>
<evidence type="ECO:0000313" key="1">
    <source>
        <dbReference type="EMBL" id="KKK82412.1"/>
    </source>
</evidence>